<name>A0A5J5I8T1_9SPHN</name>
<dbReference type="EMBL" id="VYQB01000005">
    <property type="protein sequence ID" value="KAA9018228.1"/>
    <property type="molecule type" value="Genomic_DNA"/>
</dbReference>
<proteinExistence type="predicted"/>
<evidence type="ECO:0000313" key="3">
    <source>
        <dbReference type="Proteomes" id="UP000325933"/>
    </source>
</evidence>
<reference evidence="3 4" key="1">
    <citation type="submission" date="2019-09" db="EMBL/GenBank/DDBJ databases">
        <authorList>
            <person name="Feng G."/>
        </authorList>
    </citation>
    <scope>NUCLEOTIDE SEQUENCE [LARGE SCALE GENOMIC DNA]</scope>
    <source>
        <strain evidence="2 3">KACC 19283</strain>
        <strain evidence="1 4">KACC 19284</strain>
    </source>
</reference>
<sequence>MKPDIPAVLEDVARKLRETILPDLKGFQANMVGMTAAMLDMTAEAWNGAADRLVQENAALATLLAQGSALTGDPAFRDAAKEEAEDLKISTLERINDQRRRALIALQAQIETDQSAQALNSAIWDELRASTERRRVTLANF</sequence>
<dbReference type="EMBL" id="VYQA01000005">
    <property type="protein sequence ID" value="KAA9030864.1"/>
    <property type="molecule type" value="Genomic_DNA"/>
</dbReference>
<dbReference type="Proteomes" id="UP000326364">
    <property type="component" value="Unassembled WGS sequence"/>
</dbReference>
<dbReference type="AlphaFoldDB" id="A0A5J5I8T1"/>
<gene>
    <name evidence="2" type="ORF">F4U95_08880</name>
    <name evidence="1" type="ORF">F4U96_08930</name>
</gene>
<dbReference type="Proteomes" id="UP000325933">
    <property type="component" value="Unassembled WGS sequence"/>
</dbReference>
<protein>
    <submittedName>
        <fullName evidence="2">Uncharacterized protein</fullName>
    </submittedName>
</protein>
<evidence type="ECO:0000313" key="1">
    <source>
        <dbReference type="EMBL" id="KAA9018228.1"/>
    </source>
</evidence>
<organism evidence="2 3">
    <name type="scientific">Sphingobium limneticum</name>
    <dbReference type="NCBI Taxonomy" id="1007511"/>
    <lineage>
        <taxon>Bacteria</taxon>
        <taxon>Pseudomonadati</taxon>
        <taxon>Pseudomonadota</taxon>
        <taxon>Alphaproteobacteria</taxon>
        <taxon>Sphingomonadales</taxon>
        <taxon>Sphingomonadaceae</taxon>
        <taxon>Sphingobium</taxon>
    </lineage>
</organism>
<keyword evidence="4" id="KW-1185">Reference proteome</keyword>
<comment type="caution">
    <text evidence="2">The sequence shown here is derived from an EMBL/GenBank/DDBJ whole genome shotgun (WGS) entry which is preliminary data.</text>
</comment>
<evidence type="ECO:0000313" key="2">
    <source>
        <dbReference type="EMBL" id="KAA9030864.1"/>
    </source>
</evidence>
<dbReference type="RefSeq" id="WP_150425414.1">
    <property type="nucleotide sequence ID" value="NZ_VYQA01000005.1"/>
</dbReference>
<accession>A0A5J5I8T1</accession>
<evidence type="ECO:0000313" key="4">
    <source>
        <dbReference type="Proteomes" id="UP000326364"/>
    </source>
</evidence>